<comment type="caution">
    <text evidence="1">The sequence shown here is derived from an EMBL/GenBank/DDBJ whole genome shotgun (WGS) entry which is preliminary data.</text>
</comment>
<reference evidence="1" key="1">
    <citation type="journal article" date="2023" name="Plant J.">
        <title>Genome sequences and population genomics provide insights into the demographic history, inbreeding, and mutation load of two 'living fossil' tree species of Dipteronia.</title>
        <authorList>
            <person name="Feng Y."/>
            <person name="Comes H.P."/>
            <person name="Chen J."/>
            <person name="Zhu S."/>
            <person name="Lu R."/>
            <person name="Zhang X."/>
            <person name="Li P."/>
            <person name="Qiu J."/>
            <person name="Olsen K.M."/>
            <person name="Qiu Y."/>
        </authorList>
    </citation>
    <scope>NUCLEOTIDE SEQUENCE</scope>
    <source>
        <strain evidence="1">NBL</strain>
    </source>
</reference>
<name>A0AAE0AHE0_9ROSI</name>
<protein>
    <submittedName>
        <fullName evidence="1">Uncharacterized protein</fullName>
    </submittedName>
</protein>
<accession>A0AAE0AHE0</accession>
<proteinExistence type="predicted"/>
<dbReference type="Proteomes" id="UP001281410">
    <property type="component" value="Unassembled WGS sequence"/>
</dbReference>
<keyword evidence="2" id="KW-1185">Reference proteome</keyword>
<evidence type="ECO:0000313" key="1">
    <source>
        <dbReference type="EMBL" id="KAK3218011.1"/>
    </source>
</evidence>
<gene>
    <name evidence="1" type="ORF">Dsin_011981</name>
</gene>
<evidence type="ECO:0000313" key="2">
    <source>
        <dbReference type="Proteomes" id="UP001281410"/>
    </source>
</evidence>
<sequence length="80" mass="9423">MHFESTLSHIYIKNLIYRSKQIMSVIGEAVLTAAIEVLFEKLTSSELLQFARHEKIYADLKTWEKLLVKIQSVLMQRRSR</sequence>
<organism evidence="1 2">
    <name type="scientific">Dipteronia sinensis</name>
    <dbReference type="NCBI Taxonomy" id="43782"/>
    <lineage>
        <taxon>Eukaryota</taxon>
        <taxon>Viridiplantae</taxon>
        <taxon>Streptophyta</taxon>
        <taxon>Embryophyta</taxon>
        <taxon>Tracheophyta</taxon>
        <taxon>Spermatophyta</taxon>
        <taxon>Magnoliopsida</taxon>
        <taxon>eudicotyledons</taxon>
        <taxon>Gunneridae</taxon>
        <taxon>Pentapetalae</taxon>
        <taxon>rosids</taxon>
        <taxon>malvids</taxon>
        <taxon>Sapindales</taxon>
        <taxon>Sapindaceae</taxon>
        <taxon>Hippocastanoideae</taxon>
        <taxon>Acereae</taxon>
        <taxon>Dipteronia</taxon>
    </lineage>
</organism>
<dbReference type="AlphaFoldDB" id="A0AAE0AHE0"/>
<dbReference type="EMBL" id="JANJYJ010000004">
    <property type="protein sequence ID" value="KAK3218011.1"/>
    <property type="molecule type" value="Genomic_DNA"/>
</dbReference>